<dbReference type="EMBL" id="CP045483">
    <property type="protein sequence ID" value="QGR20451.1"/>
    <property type="molecule type" value="Genomic_DNA"/>
</dbReference>
<evidence type="ECO:0000313" key="2">
    <source>
        <dbReference type="Proteomes" id="UP000423396"/>
    </source>
</evidence>
<proteinExistence type="predicted"/>
<dbReference type="SUPFAM" id="SSF56300">
    <property type="entry name" value="Metallo-dependent phosphatases"/>
    <property type="match status" value="1"/>
</dbReference>
<protein>
    <recommendedName>
        <fullName evidence="3">Phosphoesterase</fullName>
    </recommendedName>
</protein>
<name>A0A650CRG6_9CREN</name>
<keyword evidence="2" id="KW-1185">Reference proteome</keyword>
<evidence type="ECO:0000313" key="1">
    <source>
        <dbReference type="EMBL" id="QGR20451.1"/>
    </source>
</evidence>
<sequence length="152" mass="17160">MALITLTPCKGDVIEFLNLLSVDYIIGLGDVECPQYISNYYGILGEMDNVTTQKYLRQKNKLITKTFGNLSIDFSTKIVITHFQPRTSYGSQVILGKILSESPELLIHGHLRSQKEYNVVKTRVYSAGSLEEGYYLIFDSSNNSVELERASH</sequence>
<dbReference type="Proteomes" id="UP000423396">
    <property type="component" value="Chromosome"/>
</dbReference>
<dbReference type="InterPro" id="IPR029052">
    <property type="entry name" value="Metallo-depent_PP-like"/>
</dbReference>
<organism evidence="1 2">
    <name type="scientific">Stygiolobus azoricus</name>
    <dbReference type="NCBI Taxonomy" id="41675"/>
    <lineage>
        <taxon>Archaea</taxon>
        <taxon>Thermoproteota</taxon>
        <taxon>Thermoprotei</taxon>
        <taxon>Sulfolobales</taxon>
        <taxon>Sulfolobaceae</taxon>
        <taxon>Stygiolobus</taxon>
    </lineage>
</organism>
<accession>A0A650CRG6</accession>
<gene>
    <name evidence="1" type="ORF">D1868_01030</name>
</gene>
<dbReference type="OrthoDB" id="50367at2157"/>
<dbReference type="AlphaFoldDB" id="A0A650CRG6"/>
<reference evidence="1 2" key="1">
    <citation type="submission" date="2019-10" db="EMBL/GenBank/DDBJ databases">
        <title>Genome Sequences from Six Type Strain Members of the Archaeal Family Sulfolobaceae: Acidianus ambivalens, Acidianus infernus, Metallosphaera prunae, Stygiolobus azoricus, Sulfolobus metallicus, and Sulfurisphaera ohwakuensis.</title>
        <authorList>
            <person name="Counts J.A."/>
            <person name="Kelly R.M."/>
        </authorList>
    </citation>
    <scope>NUCLEOTIDE SEQUENCE [LARGE SCALE GENOMIC DNA]</scope>
    <source>
        <strain evidence="1 2">FC6</strain>
    </source>
</reference>
<dbReference type="Gene3D" id="3.60.21.10">
    <property type="match status" value="1"/>
</dbReference>
<evidence type="ECO:0008006" key="3">
    <source>
        <dbReference type="Google" id="ProtNLM"/>
    </source>
</evidence>
<dbReference type="KEGG" id="sazo:D1868_01030"/>